<gene>
    <name evidence="1" type="ORF">AB1Y20_006521</name>
</gene>
<proteinExistence type="predicted"/>
<dbReference type="EMBL" id="JBGBPQ010000015">
    <property type="protein sequence ID" value="KAL1510191.1"/>
    <property type="molecule type" value="Genomic_DNA"/>
</dbReference>
<dbReference type="AlphaFoldDB" id="A0AB34IZW1"/>
<name>A0AB34IZW1_PRYPA</name>
<organism evidence="1 2">
    <name type="scientific">Prymnesium parvum</name>
    <name type="common">Toxic golden alga</name>
    <dbReference type="NCBI Taxonomy" id="97485"/>
    <lineage>
        <taxon>Eukaryota</taxon>
        <taxon>Haptista</taxon>
        <taxon>Haptophyta</taxon>
        <taxon>Prymnesiophyceae</taxon>
        <taxon>Prymnesiales</taxon>
        <taxon>Prymnesiaceae</taxon>
        <taxon>Prymnesium</taxon>
    </lineage>
</organism>
<evidence type="ECO:0000313" key="1">
    <source>
        <dbReference type="EMBL" id="KAL1510191.1"/>
    </source>
</evidence>
<reference evidence="1 2" key="1">
    <citation type="journal article" date="2024" name="Science">
        <title>Giant polyketide synthase enzymes in the biosynthesis of giant marine polyether toxins.</title>
        <authorList>
            <person name="Fallon T.R."/>
            <person name="Shende V.V."/>
            <person name="Wierzbicki I.H."/>
            <person name="Pendleton A.L."/>
            <person name="Watervoot N.F."/>
            <person name="Auber R.P."/>
            <person name="Gonzalez D.J."/>
            <person name="Wisecaver J.H."/>
            <person name="Moore B.S."/>
        </authorList>
    </citation>
    <scope>NUCLEOTIDE SEQUENCE [LARGE SCALE GENOMIC DNA]</scope>
    <source>
        <strain evidence="1 2">12B1</strain>
    </source>
</reference>
<evidence type="ECO:0000313" key="2">
    <source>
        <dbReference type="Proteomes" id="UP001515480"/>
    </source>
</evidence>
<accession>A0AB34IZW1</accession>
<comment type="caution">
    <text evidence="1">The sequence shown here is derived from an EMBL/GenBank/DDBJ whole genome shotgun (WGS) entry which is preliminary data.</text>
</comment>
<protein>
    <submittedName>
        <fullName evidence="1">Uncharacterized protein</fullName>
    </submittedName>
</protein>
<keyword evidence="2" id="KW-1185">Reference proteome</keyword>
<sequence>MEARSSLLLLGYRKRRPFAQLRPQVKALCRARALKRWSALLTQTKSRIGFKCGMRNRLGGANWCMFVKYAENYYKEAFVRALTPEIGKLCCNGKVDGTPCPKEVSIDLHTIEHTELGKILPGLHMDHTYDVGHICSVWSRALPREPAAWDDGICGELVAHLLFGTEDHVLKECTTRTKIIT</sequence>
<dbReference type="Proteomes" id="UP001515480">
    <property type="component" value="Unassembled WGS sequence"/>
</dbReference>